<dbReference type="AlphaFoldDB" id="A0A512MGB4"/>
<evidence type="ECO:0000313" key="2">
    <source>
        <dbReference type="Proteomes" id="UP000321577"/>
    </source>
</evidence>
<proteinExistence type="predicted"/>
<sequence length="147" mass="16106">MGWVVSCAPVPPKTDREIAAESITEDFVVKYVRPFADPVAKAAHTPDNLPEALLLANKITLVEVIPMSARYVPEDPKVVYTGRIDRPPNSGMITGVPNAQKIGLFFPAKLDQPEVEVRMNYSCDVCGFIAVHLIVPNPLLVNPQTQN</sequence>
<name>A0A512MGB4_9BACT</name>
<gene>
    <name evidence="1" type="ORF">BGE01nite_50730</name>
</gene>
<organism evidence="1 2">
    <name type="scientific">Brevifollis gellanilyticus</name>
    <dbReference type="NCBI Taxonomy" id="748831"/>
    <lineage>
        <taxon>Bacteria</taxon>
        <taxon>Pseudomonadati</taxon>
        <taxon>Verrucomicrobiota</taxon>
        <taxon>Verrucomicrobiia</taxon>
        <taxon>Verrucomicrobiales</taxon>
        <taxon>Verrucomicrobiaceae</taxon>
    </lineage>
</organism>
<reference evidence="1 2" key="1">
    <citation type="submission" date="2019-07" db="EMBL/GenBank/DDBJ databases">
        <title>Whole genome shotgun sequence of Brevifollis gellanilyticus NBRC 108608.</title>
        <authorList>
            <person name="Hosoyama A."/>
            <person name="Uohara A."/>
            <person name="Ohji S."/>
            <person name="Ichikawa N."/>
        </authorList>
    </citation>
    <scope>NUCLEOTIDE SEQUENCE [LARGE SCALE GENOMIC DNA]</scope>
    <source>
        <strain evidence="1 2">NBRC 108608</strain>
    </source>
</reference>
<dbReference type="Proteomes" id="UP000321577">
    <property type="component" value="Unassembled WGS sequence"/>
</dbReference>
<protein>
    <submittedName>
        <fullName evidence="1">Uncharacterized protein</fullName>
    </submittedName>
</protein>
<keyword evidence="2" id="KW-1185">Reference proteome</keyword>
<dbReference type="EMBL" id="BKAG01000058">
    <property type="protein sequence ID" value="GEP45782.1"/>
    <property type="molecule type" value="Genomic_DNA"/>
</dbReference>
<comment type="caution">
    <text evidence="1">The sequence shown here is derived from an EMBL/GenBank/DDBJ whole genome shotgun (WGS) entry which is preliminary data.</text>
</comment>
<accession>A0A512MGB4</accession>
<evidence type="ECO:0000313" key="1">
    <source>
        <dbReference type="EMBL" id="GEP45782.1"/>
    </source>
</evidence>